<dbReference type="Pfam" id="PF13464">
    <property type="entry name" value="RodZ_C"/>
    <property type="match status" value="1"/>
</dbReference>
<dbReference type="PANTHER" id="PTHR34475">
    <property type="match status" value="1"/>
</dbReference>
<gene>
    <name evidence="3" type="ORF">COX41_06240</name>
</gene>
<dbReference type="GO" id="GO:0003677">
    <property type="term" value="F:DNA binding"/>
    <property type="evidence" value="ECO:0007669"/>
    <property type="project" value="InterPro"/>
</dbReference>
<keyword evidence="1" id="KW-1133">Transmembrane helix</keyword>
<dbReference type="EMBL" id="PCRK01000160">
    <property type="protein sequence ID" value="PIP18814.1"/>
    <property type="molecule type" value="Genomic_DNA"/>
</dbReference>
<organism evidence="3 4">
    <name type="scientific">Candidatus Sherwoodlollariibacterium unditelluris</name>
    <dbReference type="NCBI Taxonomy" id="1974757"/>
    <lineage>
        <taxon>Bacteria</taxon>
        <taxon>Pseudomonadati</taxon>
        <taxon>Candidatus Omnitrophota</taxon>
        <taxon>Candidatus Sherwoodlollariibacterium</taxon>
    </lineage>
</organism>
<dbReference type="AlphaFoldDB" id="A0A2G9YHZ3"/>
<evidence type="ECO:0000313" key="3">
    <source>
        <dbReference type="EMBL" id="PIP18814.1"/>
    </source>
</evidence>
<dbReference type="CDD" id="cd00093">
    <property type="entry name" value="HTH_XRE"/>
    <property type="match status" value="1"/>
</dbReference>
<dbReference type="PANTHER" id="PTHR34475:SF1">
    <property type="entry name" value="CYTOSKELETON PROTEIN RODZ"/>
    <property type="match status" value="1"/>
</dbReference>
<accession>A0A2G9YHZ3</accession>
<feature type="transmembrane region" description="Helical" evidence="1">
    <location>
        <begin position="108"/>
        <end position="126"/>
    </location>
</feature>
<dbReference type="Pfam" id="PF13413">
    <property type="entry name" value="HTH_25"/>
    <property type="match status" value="1"/>
</dbReference>
<sequence length="265" mass="29322">MNIELIGERLKKIRQEKGLTLEDLHKKTRVHLNILKAIEGETLTNLSPVYLKGFIKIYCKALGLDPKEYIPDYKEASSGIILTPHQDSHSFLKSASIKISSLRPNKKIRGIIIIALIILAFLAVLLKVAGCLSLGRHPAVSLEMNQGGKLKTSLKAKTQTLASRPRQASAAKFPQEVSGGMRLVVSAKEKCLIFVKIDGRVVFHRVLEKGRSDSWKAKERIDLSLGDASAVEIVVNGQRFTNLGKKGQSLKNIVITEKDGLRILR</sequence>
<dbReference type="SUPFAM" id="SSF47413">
    <property type="entry name" value="lambda repressor-like DNA-binding domains"/>
    <property type="match status" value="1"/>
</dbReference>
<name>A0A2G9YHZ3_9BACT</name>
<comment type="caution">
    <text evidence="3">The sequence shown here is derived from an EMBL/GenBank/DDBJ whole genome shotgun (WGS) entry which is preliminary data.</text>
</comment>
<keyword evidence="1" id="KW-0472">Membrane</keyword>
<protein>
    <recommendedName>
        <fullName evidence="2">Cytoskeleton protein RodZ-like C-terminal domain-containing protein</fullName>
    </recommendedName>
</protein>
<keyword evidence="1" id="KW-0812">Transmembrane</keyword>
<dbReference type="InterPro" id="IPR025194">
    <property type="entry name" value="RodZ-like_C"/>
</dbReference>
<proteinExistence type="predicted"/>
<feature type="domain" description="Cytoskeleton protein RodZ-like C-terminal" evidence="2">
    <location>
        <begin position="184"/>
        <end position="252"/>
    </location>
</feature>
<evidence type="ECO:0000313" key="4">
    <source>
        <dbReference type="Proteomes" id="UP000231292"/>
    </source>
</evidence>
<dbReference type="InterPro" id="IPR050400">
    <property type="entry name" value="Bact_Cytoskel_RodZ"/>
</dbReference>
<evidence type="ECO:0000259" key="2">
    <source>
        <dbReference type="Pfam" id="PF13464"/>
    </source>
</evidence>
<dbReference type="Gene3D" id="1.10.260.40">
    <property type="entry name" value="lambda repressor-like DNA-binding domains"/>
    <property type="match status" value="1"/>
</dbReference>
<evidence type="ECO:0000256" key="1">
    <source>
        <dbReference type="SAM" id="Phobius"/>
    </source>
</evidence>
<dbReference type="InterPro" id="IPR001387">
    <property type="entry name" value="Cro/C1-type_HTH"/>
</dbReference>
<reference evidence="3 4" key="1">
    <citation type="submission" date="2017-09" db="EMBL/GenBank/DDBJ databases">
        <title>Depth-based differentiation of microbial function through sediment-hosted aquifers and enrichment of novel symbionts in the deep terrestrial subsurface.</title>
        <authorList>
            <person name="Probst A.J."/>
            <person name="Ladd B."/>
            <person name="Jarett J.K."/>
            <person name="Geller-Mcgrath D.E."/>
            <person name="Sieber C.M."/>
            <person name="Emerson J.B."/>
            <person name="Anantharaman K."/>
            <person name="Thomas B.C."/>
            <person name="Malmstrom R."/>
            <person name="Stieglmeier M."/>
            <person name="Klingl A."/>
            <person name="Woyke T."/>
            <person name="Ryan C.M."/>
            <person name="Banfield J.F."/>
        </authorList>
    </citation>
    <scope>NUCLEOTIDE SEQUENCE [LARGE SCALE GENOMIC DNA]</scope>
    <source>
        <strain evidence="3">CG23_combo_of_CG06-09_8_20_14_all_41_10</strain>
    </source>
</reference>
<dbReference type="Proteomes" id="UP000231292">
    <property type="component" value="Unassembled WGS sequence"/>
</dbReference>
<dbReference type="InterPro" id="IPR010982">
    <property type="entry name" value="Lambda_DNA-bd_dom_sf"/>
</dbReference>